<evidence type="ECO:0000256" key="1">
    <source>
        <dbReference type="ARBA" id="ARBA00004123"/>
    </source>
</evidence>
<feature type="compositionally biased region" description="Basic residues" evidence="7">
    <location>
        <begin position="290"/>
        <end position="304"/>
    </location>
</feature>
<dbReference type="Proteomes" id="UP000719766">
    <property type="component" value="Unassembled WGS sequence"/>
</dbReference>
<evidence type="ECO:0000256" key="3">
    <source>
        <dbReference type="ARBA" id="ARBA00022552"/>
    </source>
</evidence>
<dbReference type="GO" id="GO:0003723">
    <property type="term" value="F:RNA binding"/>
    <property type="evidence" value="ECO:0007669"/>
    <property type="project" value="UniProtKB-UniRule"/>
</dbReference>
<feature type="region of interest" description="Disordered" evidence="7">
    <location>
        <begin position="181"/>
        <end position="304"/>
    </location>
</feature>
<comment type="caution">
    <text evidence="8">The sequence shown here is derived from an EMBL/GenBank/DDBJ whole genome shotgun (WGS) entry which is preliminary data.</text>
</comment>
<evidence type="ECO:0000313" key="9">
    <source>
        <dbReference type="Proteomes" id="UP000719766"/>
    </source>
</evidence>
<comment type="function">
    <text evidence="6">Required for exosome-dependent processing of pre-rRNA and small nucleolar RNA (snRNA) precursors. Involved in processing of 35S pre-rRNA at the A0, A1 and A2 sites.</text>
</comment>
<dbReference type="EMBL" id="JABBWE010000028">
    <property type="protein sequence ID" value="KAG1793900.1"/>
    <property type="molecule type" value="Genomic_DNA"/>
</dbReference>
<feature type="region of interest" description="Disordered" evidence="7">
    <location>
        <begin position="125"/>
        <end position="145"/>
    </location>
</feature>
<dbReference type="Pfam" id="PF04000">
    <property type="entry name" value="Sas10_Utp3"/>
    <property type="match status" value="1"/>
</dbReference>
<dbReference type="GO" id="GO:0000178">
    <property type="term" value="C:exosome (RNase complex)"/>
    <property type="evidence" value="ECO:0007669"/>
    <property type="project" value="TreeGrafter"/>
</dbReference>
<dbReference type="PANTHER" id="PTHR15341">
    <property type="entry name" value="SUN-COR STEROID HORMONE RECEPTOR CO-REPRESSOR"/>
    <property type="match status" value="1"/>
</dbReference>
<evidence type="ECO:0000256" key="4">
    <source>
        <dbReference type="ARBA" id="ARBA00022884"/>
    </source>
</evidence>
<dbReference type="PANTHER" id="PTHR15341:SF3">
    <property type="entry name" value="NUCLEAR NUCLEIC ACID-BINDING PROTEIN C1D"/>
    <property type="match status" value="1"/>
</dbReference>
<feature type="compositionally biased region" description="Polar residues" evidence="7">
    <location>
        <begin position="129"/>
        <end position="142"/>
    </location>
</feature>
<evidence type="ECO:0000256" key="5">
    <source>
        <dbReference type="ARBA" id="ARBA00023242"/>
    </source>
</evidence>
<dbReference type="GO" id="GO:0005730">
    <property type="term" value="C:nucleolus"/>
    <property type="evidence" value="ECO:0007669"/>
    <property type="project" value="TreeGrafter"/>
</dbReference>
<keyword evidence="9" id="KW-1185">Reference proteome</keyword>
<feature type="compositionally biased region" description="Basic and acidic residues" evidence="7">
    <location>
        <begin position="199"/>
        <end position="218"/>
    </location>
</feature>
<proteinExistence type="inferred from homology"/>
<keyword evidence="5 6" id="KW-0539">Nucleus</keyword>
<reference evidence="8" key="1">
    <citation type="journal article" date="2020" name="New Phytol.">
        <title>Comparative genomics reveals dynamic genome evolution in host specialist ectomycorrhizal fungi.</title>
        <authorList>
            <person name="Lofgren L.A."/>
            <person name="Nguyen N.H."/>
            <person name="Vilgalys R."/>
            <person name="Ruytinx J."/>
            <person name="Liao H.L."/>
            <person name="Branco S."/>
            <person name="Kuo A."/>
            <person name="LaButti K."/>
            <person name="Lipzen A."/>
            <person name="Andreopoulos W."/>
            <person name="Pangilinan J."/>
            <person name="Riley R."/>
            <person name="Hundley H."/>
            <person name="Na H."/>
            <person name="Barry K."/>
            <person name="Grigoriev I.V."/>
            <person name="Stajich J.E."/>
            <person name="Kennedy P.G."/>
        </authorList>
    </citation>
    <scope>NUCLEOTIDE SEQUENCE</scope>
    <source>
        <strain evidence="8">S12</strain>
    </source>
</reference>
<organism evidence="8 9">
    <name type="scientific">Suillus plorans</name>
    <dbReference type="NCBI Taxonomy" id="116603"/>
    <lineage>
        <taxon>Eukaryota</taxon>
        <taxon>Fungi</taxon>
        <taxon>Dikarya</taxon>
        <taxon>Basidiomycota</taxon>
        <taxon>Agaricomycotina</taxon>
        <taxon>Agaricomycetes</taxon>
        <taxon>Agaricomycetidae</taxon>
        <taxon>Boletales</taxon>
        <taxon>Suillineae</taxon>
        <taxon>Suillaceae</taxon>
        <taxon>Suillus</taxon>
    </lineage>
</organism>
<feature type="compositionally biased region" description="Polar residues" evidence="7">
    <location>
        <begin position="267"/>
        <end position="280"/>
    </location>
</feature>
<evidence type="ECO:0000313" key="8">
    <source>
        <dbReference type="EMBL" id="KAG1793900.1"/>
    </source>
</evidence>
<comment type="similarity">
    <text evidence="2 6">Belongs to the C1D family.</text>
</comment>
<keyword evidence="4 6" id="KW-0694">RNA-binding</keyword>
<evidence type="ECO:0000256" key="6">
    <source>
        <dbReference type="RuleBase" id="RU368003"/>
    </source>
</evidence>
<accession>A0A9P7AS03</accession>
<evidence type="ECO:0000256" key="7">
    <source>
        <dbReference type="SAM" id="MobiDB-lite"/>
    </source>
</evidence>
<feature type="compositionally biased region" description="Basic and acidic residues" evidence="7">
    <location>
        <begin position="236"/>
        <end position="248"/>
    </location>
</feature>
<name>A0A9P7AS03_9AGAM</name>
<evidence type="ECO:0000256" key="2">
    <source>
        <dbReference type="ARBA" id="ARBA00009154"/>
    </source>
</evidence>
<comment type="subcellular location">
    <subcellularLocation>
        <location evidence="1 6">Nucleus</location>
    </subcellularLocation>
</comment>
<dbReference type="GO" id="GO:0000460">
    <property type="term" value="P:maturation of 5.8S rRNA"/>
    <property type="evidence" value="ECO:0007669"/>
    <property type="project" value="TreeGrafter"/>
</dbReference>
<dbReference type="InterPro" id="IPR011082">
    <property type="entry name" value="Exosome-assoc_fac/DNA_repair"/>
</dbReference>
<sequence>MASDEDRLRAKVAKLNASLDELETQLDPLFTKSLPETLVALETIQQAKLQVVLPYVLYDLVFVYLKTRGIDPKTHPVIGELDCVRQYFDKIKSAEDSEEKKRLGIDKAAASRFIKHAIAQAKLVKAEEPSNTAHGPASSSSELVPVKITSKMAERAEYEENLKELGSEEEEDLEVFVEAEVSGNDDAMEEEALPLPPQDKGKSRMVEREVPEHEEQVGGRRKRQRIDPFAASGYGDDDRSHSSKSEKPKKQKKKSPASALPIADSVSAIQTPDQSGQCTLSAADEAQQRKAGKKAKRKEKKKSS</sequence>
<dbReference type="GO" id="GO:0003677">
    <property type="term" value="F:DNA binding"/>
    <property type="evidence" value="ECO:0007669"/>
    <property type="project" value="TreeGrafter"/>
</dbReference>
<dbReference type="AlphaFoldDB" id="A0A9P7AS03"/>
<protein>
    <recommendedName>
        <fullName evidence="6">Exosome complex protein</fullName>
    </recommendedName>
</protein>
<dbReference type="GO" id="GO:0010468">
    <property type="term" value="P:regulation of gene expression"/>
    <property type="evidence" value="ECO:0007669"/>
    <property type="project" value="TreeGrafter"/>
</dbReference>
<keyword evidence="3 6" id="KW-0698">rRNA processing</keyword>
<dbReference type="InterPro" id="IPR007146">
    <property type="entry name" value="Sas10/Utp3/C1D"/>
</dbReference>
<dbReference type="GeneID" id="64596748"/>
<gene>
    <name evidence="8" type="ORF">HD556DRAFT_1372335</name>
</gene>
<dbReference type="OrthoDB" id="1421013at2759"/>
<dbReference type="RefSeq" id="XP_041160205.1">
    <property type="nucleotide sequence ID" value="XM_041302984.1"/>
</dbReference>